<dbReference type="GO" id="GO:0005524">
    <property type="term" value="F:ATP binding"/>
    <property type="evidence" value="ECO:0007669"/>
    <property type="project" value="UniProtKB-KW"/>
</dbReference>
<dbReference type="EC" id="2.7.11.1" evidence="1"/>
<evidence type="ECO:0000256" key="4">
    <source>
        <dbReference type="ARBA" id="ARBA00022741"/>
    </source>
</evidence>
<dbReference type="GO" id="GO:0004674">
    <property type="term" value="F:protein serine/threonine kinase activity"/>
    <property type="evidence" value="ECO:0007669"/>
    <property type="project" value="UniProtKB-KW"/>
</dbReference>
<comment type="catalytic activity">
    <reaction evidence="7">
        <text>L-threonyl-[protein] + ATP = O-phospho-L-threonyl-[protein] + ADP + H(+)</text>
        <dbReference type="Rhea" id="RHEA:46608"/>
        <dbReference type="Rhea" id="RHEA-COMP:11060"/>
        <dbReference type="Rhea" id="RHEA-COMP:11605"/>
        <dbReference type="ChEBI" id="CHEBI:15378"/>
        <dbReference type="ChEBI" id="CHEBI:30013"/>
        <dbReference type="ChEBI" id="CHEBI:30616"/>
        <dbReference type="ChEBI" id="CHEBI:61977"/>
        <dbReference type="ChEBI" id="CHEBI:456216"/>
        <dbReference type="EC" id="2.7.11.1"/>
    </reaction>
</comment>
<dbReference type="PROSITE" id="PS50011">
    <property type="entry name" value="PROTEIN_KINASE_DOM"/>
    <property type="match status" value="1"/>
</dbReference>
<evidence type="ECO:0000259" key="9">
    <source>
        <dbReference type="PROSITE" id="PS50011"/>
    </source>
</evidence>
<dbReference type="PANTHER" id="PTHR47634:SF9">
    <property type="entry name" value="PROTEIN KINASE DOMAIN-CONTAINING PROTEIN-RELATED"/>
    <property type="match status" value="1"/>
</dbReference>
<dbReference type="GO" id="GO:0050684">
    <property type="term" value="P:regulation of mRNA processing"/>
    <property type="evidence" value="ECO:0007669"/>
    <property type="project" value="TreeGrafter"/>
</dbReference>
<dbReference type="Proteomes" id="UP000054217">
    <property type="component" value="Unassembled WGS sequence"/>
</dbReference>
<keyword evidence="5" id="KW-0418">Kinase</keyword>
<dbReference type="GO" id="GO:0005737">
    <property type="term" value="C:cytoplasm"/>
    <property type="evidence" value="ECO:0007669"/>
    <property type="project" value="TreeGrafter"/>
</dbReference>
<evidence type="ECO:0000313" key="10">
    <source>
        <dbReference type="EMBL" id="KIN95054.1"/>
    </source>
</evidence>
<dbReference type="STRING" id="870435.A0A0C3N1U8"/>
<sequence>MTEHEVLLSTDFPCTTGTELDGNEVDCPEEPLFMSSLEGYGYYPSAKVGHRLAAGGRYELVRKLGWARSSTVWLAIDTHADVKTYVAIKILTADATKMFPSEEYEVFTKIGSADPGHPGFQHCLVLRDHFLTTSPAGDHMCFVTDVLGSCLKTLRPPDRKTFTVPVAKRIIRQLLLALDYLHHECGYVHTDVKSDNVLVKLPKMSGPQIDDYLQVNPAATYDQPLEEEPSSQAIVFAKSQPLPNFGLSTSLDNISVCLIDYGEATPVNKLRHGNHYQPPIVRAPEVILGHPWSSSIDIWTIGCLVSFTWRTS</sequence>
<dbReference type="Pfam" id="PF00069">
    <property type="entry name" value="Pkinase"/>
    <property type="match status" value="1"/>
</dbReference>
<evidence type="ECO:0000256" key="8">
    <source>
        <dbReference type="ARBA" id="ARBA00048679"/>
    </source>
</evidence>
<dbReference type="InterPro" id="IPR011009">
    <property type="entry name" value="Kinase-like_dom_sf"/>
</dbReference>
<dbReference type="GO" id="GO:0000245">
    <property type="term" value="P:spliceosomal complex assembly"/>
    <property type="evidence" value="ECO:0007669"/>
    <property type="project" value="TreeGrafter"/>
</dbReference>
<keyword evidence="6" id="KW-0067">ATP-binding</keyword>
<name>A0A0C3N1U8_PISTI</name>
<dbReference type="InterPro" id="IPR051334">
    <property type="entry name" value="SRPK"/>
</dbReference>
<dbReference type="EMBL" id="KN832078">
    <property type="protein sequence ID" value="KIN95054.1"/>
    <property type="molecule type" value="Genomic_DNA"/>
</dbReference>
<feature type="domain" description="Protein kinase" evidence="9">
    <location>
        <begin position="58"/>
        <end position="312"/>
    </location>
</feature>
<dbReference type="GO" id="GO:0005634">
    <property type="term" value="C:nucleus"/>
    <property type="evidence" value="ECO:0007669"/>
    <property type="project" value="TreeGrafter"/>
</dbReference>
<accession>A0A0C3N1U8</accession>
<evidence type="ECO:0000256" key="3">
    <source>
        <dbReference type="ARBA" id="ARBA00022679"/>
    </source>
</evidence>
<keyword evidence="3" id="KW-0808">Transferase</keyword>
<organism evidence="10 11">
    <name type="scientific">Pisolithus tinctorius Marx 270</name>
    <dbReference type="NCBI Taxonomy" id="870435"/>
    <lineage>
        <taxon>Eukaryota</taxon>
        <taxon>Fungi</taxon>
        <taxon>Dikarya</taxon>
        <taxon>Basidiomycota</taxon>
        <taxon>Agaricomycotina</taxon>
        <taxon>Agaricomycetes</taxon>
        <taxon>Agaricomycetidae</taxon>
        <taxon>Boletales</taxon>
        <taxon>Sclerodermatineae</taxon>
        <taxon>Pisolithaceae</taxon>
        <taxon>Pisolithus</taxon>
    </lineage>
</organism>
<evidence type="ECO:0000256" key="5">
    <source>
        <dbReference type="ARBA" id="ARBA00022777"/>
    </source>
</evidence>
<dbReference type="SUPFAM" id="SSF56112">
    <property type="entry name" value="Protein kinase-like (PK-like)"/>
    <property type="match status" value="1"/>
</dbReference>
<protein>
    <recommendedName>
        <fullName evidence="1">non-specific serine/threonine protein kinase</fullName>
        <ecNumber evidence="1">2.7.11.1</ecNumber>
    </recommendedName>
</protein>
<dbReference type="Gene3D" id="3.30.200.20">
    <property type="entry name" value="Phosphorylase Kinase, domain 1"/>
    <property type="match status" value="1"/>
</dbReference>
<evidence type="ECO:0000256" key="7">
    <source>
        <dbReference type="ARBA" id="ARBA00047899"/>
    </source>
</evidence>
<gene>
    <name evidence="10" type="ORF">M404DRAFT_1007847</name>
</gene>
<proteinExistence type="predicted"/>
<dbReference type="Gene3D" id="1.10.510.10">
    <property type="entry name" value="Transferase(Phosphotransferase) domain 1"/>
    <property type="match status" value="1"/>
</dbReference>
<evidence type="ECO:0000256" key="1">
    <source>
        <dbReference type="ARBA" id="ARBA00012513"/>
    </source>
</evidence>
<dbReference type="HOGENOM" id="CLU_000288_81_13_1"/>
<dbReference type="OrthoDB" id="5979581at2759"/>
<dbReference type="PROSITE" id="PS00108">
    <property type="entry name" value="PROTEIN_KINASE_ST"/>
    <property type="match status" value="1"/>
</dbReference>
<dbReference type="AlphaFoldDB" id="A0A0C3N1U8"/>
<comment type="catalytic activity">
    <reaction evidence="8">
        <text>L-seryl-[protein] + ATP = O-phospho-L-seryl-[protein] + ADP + H(+)</text>
        <dbReference type="Rhea" id="RHEA:17989"/>
        <dbReference type="Rhea" id="RHEA-COMP:9863"/>
        <dbReference type="Rhea" id="RHEA-COMP:11604"/>
        <dbReference type="ChEBI" id="CHEBI:15378"/>
        <dbReference type="ChEBI" id="CHEBI:29999"/>
        <dbReference type="ChEBI" id="CHEBI:30616"/>
        <dbReference type="ChEBI" id="CHEBI:83421"/>
        <dbReference type="ChEBI" id="CHEBI:456216"/>
        <dbReference type="EC" id="2.7.11.1"/>
    </reaction>
</comment>
<dbReference type="InterPro" id="IPR008271">
    <property type="entry name" value="Ser/Thr_kinase_AS"/>
</dbReference>
<dbReference type="PANTHER" id="PTHR47634">
    <property type="entry name" value="PROTEIN KINASE DOMAIN-CONTAINING PROTEIN-RELATED"/>
    <property type="match status" value="1"/>
</dbReference>
<reference evidence="11" key="2">
    <citation type="submission" date="2015-01" db="EMBL/GenBank/DDBJ databases">
        <title>Evolutionary Origins and Diversification of the Mycorrhizal Mutualists.</title>
        <authorList>
            <consortium name="DOE Joint Genome Institute"/>
            <consortium name="Mycorrhizal Genomics Consortium"/>
            <person name="Kohler A."/>
            <person name="Kuo A."/>
            <person name="Nagy L.G."/>
            <person name="Floudas D."/>
            <person name="Copeland A."/>
            <person name="Barry K.W."/>
            <person name="Cichocki N."/>
            <person name="Veneault-Fourrey C."/>
            <person name="LaButti K."/>
            <person name="Lindquist E.A."/>
            <person name="Lipzen A."/>
            <person name="Lundell T."/>
            <person name="Morin E."/>
            <person name="Murat C."/>
            <person name="Riley R."/>
            <person name="Ohm R."/>
            <person name="Sun H."/>
            <person name="Tunlid A."/>
            <person name="Henrissat B."/>
            <person name="Grigoriev I.V."/>
            <person name="Hibbett D.S."/>
            <person name="Martin F."/>
        </authorList>
    </citation>
    <scope>NUCLEOTIDE SEQUENCE [LARGE SCALE GENOMIC DNA]</scope>
    <source>
        <strain evidence="11">Marx 270</strain>
    </source>
</reference>
<reference evidence="10 11" key="1">
    <citation type="submission" date="2014-04" db="EMBL/GenBank/DDBJ databases">
        <authorList>
            <consortium name="DOE Joint Genome Institute"/>
            <person name="Kuo A."/>
            <person name="Kohler A."/>
            <person name="Costa M.D."/>
            <person name="Nagy L.G."/>
            <person name="Floudas D."/>
            <person name="Copeland A."/>
            <person name="Barry K.W."/>
            <person name="Cichocki N."/>
            <person name="Veneault-Fourrey C."/>
            <person name="LaButti K."/>
            <person name="Lindquist E.A."/>
            <person name="Lipzen A."/>
            <person name="Lundell T."/>
            <person name="Morin E."/>
            <person name="Murat C."/>
            <person name="Sun H."/>
            <person name="Tunlid A."/>
            <person name="Henrissat B."/>
            <person name="Grigoriev I.V."/>
            <person name="Hibbett D.S."/>
            <person name="Martin F."/>
            <person name="Nordberg H.P."/>
            <person name="Cantor M.N."/>
            <person name="Hua S.X."/>
        </authorList>
    </citation>
    <scope>NUCLEOTIDE SEQUENCE [LARGE SCALE GENOMIC DNA]</scope>
    <source>
        <strain evidence="10 11">Marx 270</strain>
    </source>
</reference>
<dbReference type="InParanoid" id="A0A0C3N1U8"/>
<evidence type="ECO:0000313" key="11">
    <source>
        <dbReference type="Proteomes" id="UP000054217"/>
    </source>
</evidence>
<keyword evidence="4" id="KW-0547">Nucleotide-binding</keyword>
<evidence type="ECO:0000256" key="6">
    <source>
        <dbReference type="ARBA" id="ARBA00022840"/>
    </source>
</evidence>
<evidence type="ECO:0000256" key="2">
    <source>
        <dbReference type="ARBA" id="ARBA00022527"/>
    </source>
</evidence>
<dbReference type="SMART" id="SM00220">
    <property type="entry name" value="S_TKc"/>
    <property type="match status" value="1"/>
</dbReference>
<dbReference type="InterPro" id="IPR000719">
    <property type="entry name" value="Prot_kinase_dom"/>
</dbReference>
<keyword evidence="11" id="KW-1185">Reference proteome</keyword>
<keyword evidence="2" id="KW-0723">Serine/threonine-protein kinase</keyword>